<proteinExistence type="predicted"/>
<feature type="compositionally biased region" description="Polar residues" evidence="1">
    <location>
        <begin position="13"/>
        <end position="33"/>
    </location>
</feature>
<feature type="compositionally biased region" description="Polar residues" evidence="1">
    <location>
        <begin position="42"/>
        <end position="59"/>
    </location>
</feature>
<sequence>MSTRKIKPKKNIENMSQVVPKSQRPTLSLNAQLGANMKNKQRSNTPLQTEKSDSRSSTPAEKLLEAVDGQSPSPKGKRRVSSDSGKVRASPKPVVVVVDDVVEKEKNGHSNGTNGAHVEGNGVEKKKDEKNNKKDKDTEKEKANGKETPKATPEKKQKKLENAPVLGEKTEKGEMEKLVLEPDTPADSPMPKSTGKGSGRILKYTPGKGRISPFKTASERLQNASTIVNLSTVSEQSTESTSAAPSPAINYDSPVKPPTGRISGRRNTRPIKDIKMVHPVKSANDSTSSMTANLGSPVHNDSLRTPIISQLIGRKRAGTPEPVDDIHVDSPSKRARLDFSGFLGYVTTPVTLLKTRLSRIGLTSSTPRALDTDTENIADVSAMETEETNSDKKDVSQAVEATESVVEKEIEDIKAENAEKLTENTEIEETPQTQSGRRSVCSIM</sequence>
<protein>
    <submittedName>
        <fullName evidence="2">CSON011164 protein</fullName>
    </submittedName>
</protein>
<organism evidence="2">
    <name type="scientific">Culicoides sonorensis</name>
    <name type="common">Biting midge</name>
    <dbReference type="NCBI Taxonomy" id="179676"/>
    <lineage>
        <taxon>Eukaryota</taxon>
        <taxon>Metazoa</taxon>
        <taxon>Ecdysozoa</taxon>
        <taxon>Arthropoda</taxon>
        <taxon>Hexapoda</taxon>
        <taxon>Insecta</taxon>
        <taxon>Pterygota</taxon>
        <taxon>Neoptera</taxon>
        <taxon>Endopterygota</taxon>
        <taxon>Diptera</taxon>
        <taxon>Nematocera</taxon>
        <taxon>Chironomoidea</taxon>
        <taxon>Ceratopogonidae</taxon>
        <taxon>Ceratopogoninae</taxon>
        <taxon>Culicoides</taxon>
        <taxon>Monoculicoides</taxon>
    </lineage>
</organism>
<dbReference type="EMBL" id="UFQT01000478">
    <property type="protein sequence ID" value="SSX24654.1"/>
    <property type="molecule type" value="Genomic_DNA"/>
</dbReference>
<evidence type="ECO:0000256" key="1">
    <source>
        <dbReference type="SAM" id="MobiDB-lite"/>
    </source>
</evidence>
<reference evidence="2" key="1">
    <citation type="submission" date="2018-07" db="EMBL/GenBank/DDBJ databases">
        <authorList>
            <person name="Quirk P.G."/>
            <person name="Krulwich T.A."/>
        </authorList>
    </citation>
    <scope>NUCLEOTIDE SEQUENCE</scope>
</reference>
<feature type="region of interest" description="Disordered" evidence="1">
    <location>
        <begin position="383"/>
        <end position="444"/>
    </location>
</feature>
<feature type="region of interest" description="Disordered" evidence="1">
    <location>
        <begin position="1"/>
        <end position="218"/>
    </location>
</feature>
<name>A0A336M330_CULSO</name>
<feature type="compositionally biased region" description="Basic and acidic residues" evidence="1">
    <location>
        <begin position="405"/>
        <end position="423"/>
    </location>
</feature>
<accession>A0A336M330</accession>
<feature type="compositionally biased region" description="Basic and acidic residues" evidence="1">
    <location>
        <begin position="122"/>
        <end position="161"/>
    </location>
</feature>
<gene>
    <name evidence="2" type="primary">CSON011164</name>
</gene>
<feature type="region of interest" description="Disordered" evidence="1">
    <location>
        <begin position="232"/>
        <end position="266"/>
    </location>
</feature>
<feature type="compositionally biased region" description="Low complexity" evidence="1">
    <location>
        <begin position="232"/>
        <end position="248"/>
    </location>
</feature>
<dbReference type="VEuPathDB" id="VectorBase:CSON011164"/>
<dbReference type="AlphaFoldDB" id="A0A336M330"/>
<evidence type="ECO:0000313" key="2">
    <source>
        <dbReference type="EMBL" id="SSX24654.1"/>
    </source>
</evidence>
<feature type="compositionally biased region" description="Basic and acidic residues" evidence="1">
    <location>
        <begin position="168"/>
        <end position="180"/>
    </location>
</feature>